<dbReference type="Proteomes" id="UP000181897">
    <property type="component" value="Chromosome"/>
</dbReference>
<evidence type="ECO:0000313" key="1">
    <source>
        <dbReference type="EMBL" id="APE43627.1"/>
    </source>
</evidence>
<dbReference type="KEGG" id="suam:BOO69_09530"/>
<evidence type="ECO:0000313" key="2">
    <source>
        <dbReference type="Proteomes" id="UP000181897"/>
    </source>
</evidence>
<organism evidence="1 2">
    <name type="scientific">Sulfitobacter alexandrii</name>
    <dbReference type="NCBI Taxonomy" id="1917485"/>
    <lineage>
        <taxon>Bacteria</taxon>
        <taxon>Pseudomonadati</taxon>
        <taxon>Pseudomonadota</taxon>
        <taxon>Alphaproteobacteria</taxon>
        <taxon>Rhodobacterales</taxon>
        <taxon>Roseobacteraceae</taxon>
        <taxon>Sulfitobacter</taxon>
    </lineage>
</organism>
<dbReference type="RefSeq" id="WP_071971960.1">
    <property type="nucleotide sequence ID" value="NZ_CP018076.1"/>
</dbReference>
<reference evidence="1 2" key="1">
    <citation type="submission" date="2016-11" db="EMBL/GenBank/DDBJ databases">
        <title>Complete genome sequence of Sulfitobacter sp. AM1-D1, a toxic bacteria associated with marine dinoflagellate Alexandrium minutum in East China Sea.</title>
        <authorList>
            <person name="Yang Q."/>
            <person name="Zhang X."/>
            <person name="Tian X."/>
        </authorList>
    </citation>
    <scope>NUCLEOTIDE SEQUENCE [LARGE SCALE GENOMIC DNA]</scope>
    <source>
        <strain evidence="1 2">AM1-D1</strain>
    </source>
</reference>
<gene>
    <name evidence="1" type="ORF">BOO69_09530</name>
</gene>
<proteinExistence type="predicted"/>
<accession>A0A1J0WH45</accession>
<protein>
    <submittedName>
        <fullName evidence="1">Uncharacterized protein</fullName>
    </submittedName>
</protein>
<dbReference type="AlphaFoldDB" id="A0A1J0WH45"/>
<dbReference type="EMBL" id="CP018076">
    <property type="protein sequence ID" value="APE43627.1"/>
    <property type="molecule type" value="Genomic_DNA"/>
</dbReference>
<dbReference type="STRING" id="1917485.BOO69_09530"/>
<keyword evidence="2" id="KW-1185">Reference proteome</keyword>
<name>A0A1J0WH45_9RHOB</name>
<sequence>MWTFMLSRARFTNAEVDAACGVSEWARQNFTRKLRREGILRDAGRQGPTPYFTVLDPTQAQAFVSRRRQTGDGAIWAAMRTLKMFTPDEIALAIGVGDGLPNEDAIRSYVSLLREAGYLSVIQKARPGVRAARYRLVRDTGPLPPKRQRKTVLIDGNEERVVHVAGEFL</sequence>